<feature type="domain" description="Ribosomal RNA-processing protein 14 N-terminal" evidence="6">
    <location>
        <begin position="32"/>
        <end position="91"/>
    </location>
</feature>
<dbReference type="Pfam" id="PF15459">
    <property type="entry name" value="RRP14"/>
    <property type="match status" value="1"/>
</dbReference>
<evidence type="ECO:0000313" key="8">
    <source>
        <dbReference type="Proteomes" id="UP000324897"/>
    </source>
</evidence>
<dbReference type="InterPro" id="IPR007019">
    <property type="entry name" value="SURF6"/>
</dbReference>
<feature type="compositionally biased region" description="Basic and acidic residues" evidence="4">
    <location>
        <begin position="119"/>
        <end position="136"/>
    </location>
</feature>
<feature type="compositionally biased region" description="Basic and acidic residues" evidence="4">
    <location>
        <begin position="182"/>
        <end position="199"/>
    </location>
</feature>
<feature type="compositionally biased region" description="Basic residues" evidence="4">
    <location>
        <begin position="200"/>
        <end position="212"/>
    </location>
</feature>
<dbReference type="OrthoDB" id="444809at2759"/>
<protein>
    <recommendedName>
        <fullName evidence="9">Ribosomal RNA-processing protein 14/surfeit locus protein 6 C-terminal domain-containing protein</fullName>
    </recommendedName>
</protein>
<dbReference type="InterPro" id="IPR029188">
    <property type="entry name" value="Rrp14_N"/>
</dbReference>
<keyword evidence="3" id="KW-0539">Nucleus</keyword>
<evidence type="ECO:0008006" key="9">
    <source>
        <dbReference type="Google" id="ProtNLM"/>
    </source>
</evidence>
<dbReference type="AlphaFoldDB" id="A0A5J9V0T7"/>
<sequence length="387" mass="44132">MGRKPAAAAADHESFPATMPADLLAAADCGGVHGHSLFFDALVQLIPPRFYLQADDEDRPWYQGLSKAAKAAMKAQSRANIKAARRARLDPSAPPSSTLDLLKKSVADQAAEEEEEEDEKKSEGESEKSGDEARSGDEEDGEMEEDEDGDEEEGMQVAPASVVSEDRSVTYEELRERLHRRIAELRGNRCTRPEFLNKPKKEKGKKAKGKNAKGKDEGKKRKRADGAEDDGKDGKKAKEAEEKPDIMYANVFVDPKDARRRKKRRIKNKKKELEQAKRMQEAKKDPEKANKIAWDTARRRAAGEKVHDDPKLIKESLKKDQKRQQKHAAQWKDRQKTVDKQRQVKQKTRTENIRERAHQKKMRKIEKREKKLMRPGFEGRKDGYVNE</sequence>
<feature type="compositionally biased region" description="Basic residues" evidence="4">
    <location>
        <begin position="357"/>
        <end position="373"/>
    </location>
</feature>
<dbReference type="GO" id="GO:0005730">
    <property type="term" value="C:nucleolus"/>
    <property type="evidence" value="ECO:0007669"/>
    <property type="project" value="TreeGrafter"/>
</dbReference>
<comment type="caution">
    <text evidence="7">The sequence shown here is derived from an EMBL/GenBank/DDBJ whole genome shotgun (WGS) entry which is preliminary data.</text>
</comment>
<evidence type="ECO:0000256" key="1">
    <source>
        <dbReference type="ARBA" id="ARBA00004123"/>
    </source>
</evidence>
<feature type="region of interest" description="Disordered" evidence="4">
    <location>
        <begin position="82"/>
        <end position="170"/>
    </location>
</feature>
<evidence type="ECO:0000313" key="7">
    <source>
        <dbReference type="EMBL" id="TVU29124.1"/>
    </source>
</evidence>
<proteinExistence type="inferred from homology"/>
<feature type="compositionally biased region" description="Acidic residues" evidence="4">
    <location>
        <begin position="137"/>
        <end position="154"/>
    </location>
</feature>
<feature type="compositionally biased region" description="Basic and acidic residues" evidence="4">
    <location>
        <begin position="232"/>
        <end position="245"/>
    </location>
</feature>
<dbReference type="EMBL" id="RWGY01000011">
    <property type="protein sequence ID" value="TVU29124.1"/>
    <property type="molecule type" value="Genomic_DNA"/>
</dbReference>
<evidence type="ECO:0000256" key="2">
    <source>
        <dbReference type="ARBA" id="ARBA00005904"/>
    </source>
</evidence>
<evidence type="ECO:0000256" key="4">
    <source>
        <dbReference type="SAM" id="MobiDB-lite"/>
    </source>
</evidence>
<comment type="subcellular location">
    <subcellularLocation>
        <location evidence="1">Nucleus</location>
    </subcellularLocation>
</comment>
<dbReference type="PANTHER" id="PTHR14369:SF0">
    <property type="entry name" value="SURFEIT LOCUS PROTEIN 6"/>
    <property type="match status" value="1"/>
</dbReference>
<feature type="compositionally biased region" description="Basic and acidic residues" evidence="4">
    <location>
        <begin position="377"/>
        <end position="387"/>
    </location>
</feature>
<comment type="similarity">
    <text evidence="2">Belongs to the SURF6 family.</text>
</comment>
<feature type="region of interest" description="Disordered" evidence="4">
    <location>
        <begin position="182"/>
        <end position="387"/>
    </location>
</feature>
<evidence type="ECO:0000259" key="5">
    <source>
        <dbReference type="Pfam" id="PF04935"/>
    </source>
</evidence>
<dbReference type="GO" id="GO:0003677">
    <property type="term" value="F:DNA binding"/>
    <property type="evidence" value="ECO:0007669"/>
    <property type="project" value="TreeGrafter"/>
</dbReference>
<dbReference type="Pfam" id="PF04935">
    <property type="entry name" value="SURF6"/>
    <property type="match status" value="1"/>
</dbReference>
<organism evidence="7 8">
    <name type="scientific">Eragrostis curvula</name>
    <name type="common">weeping love grass</name>
    <dbReference type="NCBI Taxonomy" id="38414"/>
    <lineage>
        <taxon>Eukaryota</taxon>
        <taxon>Viridiplantae</taxon>
        <taxon>Streptophyta</taxon>
        <taxon>Embryophyta</taxon>
        <taxon>Tracheophyta</taxon>
        <taxon>Spermatophyta</taxon>
        <taxon>Magnoliopsida</taxon>
        <taxon>Liliopsida</taxon>
        <taxon>Poales</taxon>
        <taxon>Poaceae</taxon>
        <taxon>PACMAD clade</taxon>
        <taxon>Chloridoideae</taxon>
        <taxon>Eragrostideae</taxon>
        <taxon>Eragrostidinae</taxon>
        <taxon>Eragrostis</taxon>
    </lineage>
</organism>
<dbReference type="GO" id="GO:0003723">
    <property type="term" value="F:RNA binding"/>
    <property type="evidence" value="ECO:0007669"/>
    <property type="project" value="TreeGrafter"/>
</dbReference>
<evidence type="ECO:0000259" key="6">
    <source>
        <dbReference type="Pfam" id="PF15459"/>
    </source>
</evidence>
<name>A0A5J9V0T7_9POAL</name>
<dbReference type="Proteomes" id="UP000324897">
    <property type="component" value="Chromosome 1"/>
</dbReference>
<dbReference type="GO" id="GO:0042274">
    <property type="term" value="P:ribosomal small subunit biogenesis"/>
    <property type="evidence" value="ECO:0007669"/>
    <property type="project" value="TreeGrafter"/>
</dbReference>
<feature type="domain" description="Ribosomal RNA-processing protein 14/surfeit locus protein 6 C-terminal" evidence="5">
    <location>
        <begin position="200"/>
        <end position="364"/>
    </location>
</feature>
<evidence type="ECO:0000256" key="3">
    <source>
        <dbReference type="ARBA" id="ARBA00023242"/>
    </source>
</evidence>
<feature type="non-terminal residue" evidence="7">
    <location>
        <position position="1"/>
    </location>
</feature>
<dbReference type="GO" id="GO:0042273">
    <property type="term" value="P:ribosomal large subunit biogenesis"/>
    <property type="evidence" value="ECO:0007669"/>
    <property type="project" value="TreeGrafter"/>
</dbReference>
<keyword evidence="8" id="KW-1185">Reference proteome</keyword>
<feature type="compositionally biased region" description="Basic residues" evidence="4">
    <location>
        <begin position="258"/>
        <end position="270"/>
    </location>
</feature>
<reference evidence="7 8" key="1">
    <citation type="journal article" date="2019" name="Sci. Rep.">
        <title>A high-quality genome of Eragrostis curvula grass provides insights into Poaceae evolution and supports new strategies to enhance forage quality.</title>
        <authorList>
            <person name="Carballo J."/>
            <person name="Santos B.A.C.M."/>
            <person name="Zappacosta D."/>
            <person name="Garbus I."/>
            <person name="Selva J.P."/>
            <person name="Gallo C.A."/>
            <person name="Diaz A."/>
            <person name="Albertini E."/>
            <person name="Caccamo M."/>
            <person name="Echenique V."/>
        </authorList>
    </citation>
    <scope>NUCLEOTIDE SEQUENCE [LARGE SCALE GENOMIC DNA]</scope>
    <source>
        <strain evidence="8">cv. Victoria</strain>
        <tissue evidence="7">Leaf</tissue>
    </source>
</reference>
<feature type="compositionally biased region" description="Basic and acidic residues" evidence="4">
    <location>
        <begin position="330"/>
        <end position="356"/>
    </location>
</feature>
<dbReference type="Gramene" id="TVU29124">
    <property type="protein sequence ID" value="TVU29124"/>
    <property type="gene ID" value="EJB05_20675"/>
</dbReference>
<dbReference type="PANTHER" id="PTHR14369">
    <property type="entry name" value="SURFEIT LOCUS PROTEIN 6"/>
    <property type="match status" value="1"/>
</dbReference>
<accession>A0A5J9V0T7</accession>
<feature type="compositionally biased region" description="Basic and acidic residues" evidence="4">
    <location>
        <begin position="271"/>
        <end position="323"/>
    </location>
</feature>
<gene>
    <name evidence="7" type="ORF">EJB05_20675</name>
</gene>
<dbReference type="InterPro" id="IPR029190">
    <property type="entry name" value="Rrp14/SURF6_C"/>
</dbReference>